<sequence length="45" mass="5193">MGETLKDNIGMQFPLSEKSQWNIQLDSTQIPLHQNSDLRHLLEVS</sequence>
<gene>
    <name evidence="1" type="ORF">SAMN05444412_10824</name>
</gene>
<keyword evidence="2" id="KW-1185">Reference proteome</keyword>
<dbReference type="Proteomes" id="UP000199663">
    <property type="component" value="Unassembled WGS sequence"/>
</dbReference>
<dbReference type="EMBL" id="FNQC01000008">
    <property type="protein sequence ID" value="SDZ23099.1"/>
    <property type="molecule type" value="Genomic_DNA"/>
</dbReference>
<proteinExistence type="predicted"/>
<name>A0A1H3RDR3_9BACT</name>
<evidence type="ECO:0000313" key="2">
    <source>
        <dbReference type="Proteomes" id="UP000199663"/>
    </source>
</evidence>
<accession>A0A1H3RDR3</accession>
<organism evidence="1 2">
    <name type="scientific">Rhodonellum ikkaensis</name>
    <dbReference type="NCBI Taxonomy" id="336829"/>
    <lineage>
        <taxon>Bacteria</taxon>
        <taxon>Pseudomonadati</taxon>
        <taxon>Bacteroidota</taxon>
        <taxon>Cytophagia</taxon>
        <taxon>Cytophagales</taxon>
        <taxon>Cytophagaceae</taxon>
        <taxon>Rhodonellum</taxon>
    </lineage>
</organism>
<evidence type="ECO:0000313" key="1">
    <source>
        <dbReference type="EMBL" id="SDZ23099.1"/>
    </source>
</evidence>
<comment type="caution">
    <text evidence="1">The sequence shown here is derived from an EMBL/GenBank/DDBJ whole genome shotgun (WGS) entry which is preliminary data.</text>
</comment>
<reference evidence="1 2" key="1">
    <citation type="submission" date="2016-10" db="EMBL/GenBank/DDBJ databases">
        <authorList>
            <person name="Varghese N."/>
            <person name="Submissions S."/>
        </authorList>
    </citation>
    <scope>NUCLEOTIDE SEQUENCE [LARGE SCALE GENOMIC DNA]</scope>
    <source>
        <strain evidence="1 2">DSM 17997</strain>
    </source>
</reference>
<protein>
    <submittedName>
        <fullName evidence="1">Uncharacterized protein</fullName>
    </submittedName>
</protein>